<keyword evidence="2" id="KW-1185">Reference proteome</keyword>
<comment type="caution">
    <text evidence="1">The sequence shown here is derived from an EMBL/GenBank/DDBJ whole genome shotgun (WGS) entry which is preliminary data.</text>
</comment>
<name>A0AAV3R6T4_LITER</name>
<evidence type="ECO:0000313" key="2">
    <source>
        <dbReference type="Proteomes" id="UP001454036"/>
    </source>
</evidence>
<sequence length="146" mass="16599">MQSPQTQKEVQRLIGRIAALTRFISPTGDRTLPFFKSIKKGRDFEWTPEYEQSFQEPKAYLQSPQLLARLVAGDVLQLYLVVSESALSSVLIREEDKGDTPEESELISTVVAVEPIGGSVTYELETLEGRQVSRSWNACHLRKYYM</sequence>
<dbReference type="InterPro" id="IPR043128">
    <property type="entry name" value="Rev_trsase/Diguanyl_cyclase"/>
</dbReference>
<dbReference type="SUPFAM" id="SSF56672">
    <property type="entry name" value="DNA/RNA polymerases"/>
    <property type="match status" value="1"/>
</dbReference>
<proteinExistence type="predicted"/>
<dbReference type="Gene3D" id="3.30.70.270">
    <property type="match status" value="1"/>
</dbReference>
<dbReference type="AlphaFoldDB" id="A0AAV3R6T4"/>
<dbReference type="InterPro" id="IPR043502">
    <property type="entry name" value="DNA/RNA_pol_sf"/>
</dbReference>
<protein>
    <submittedName>
        <fullName evidence="1">Uncharacterized protein</fullName>
    </submittedName>
</protein>
<gene>
    <name evidence="1" type="ORF">LIER_41005</name>
</gene>
<reference evidence="1 2" key="1">
    <citation type="submission" date="2024-01" db="EMBL/GenBank/DDBJ databases">
        <title>The complete chloroplast genome sequence of Lithospermum erythrorhizon: insights into the phylogenetic relationship among Boraginaceae species and the maternal lineages of purple gromwells.</title>
        <authorList>
            <person name="Okada T."/>
            <person name="Watanabe K."/>
        </authorList>
    </citation>
    <scope>NUCLEOTIDE SEQUENCE [LARGE SCALE GENOMIC DNA]</scope>
</reference>
<dbReference type="Proteomes" id="UP001454036">
    <property type="component" value="Unassembled WGS sequence"/>
</dbReference>
<evidence type="ECO:0000313" key="1">
    <source>
        <dbReference type="EMBL" id="GAA0170687.1"/>
    </source>
</evidence>
<organism evidence="1 2">
    <name type="scientific">Lithospermum erythrorhizon</name>
    <name type="common">Purple gromwell</name>
    <name type="synonym">Lithospermum officinale var. erythrorhizon</name>
    <dbReference type="NCBI Taxonomy" id="34254"/>
    <lineage>
        <taxon>Eukaryota</taxon>
        <taxon>Viridiplantae</taxon>
        <taxon>Streptophyta</taxon>
        <taxon>Embryophyta</taxon>
        <taxon>Tracheophyta</taxon>
        <taxon>Spermatophyta</taxon>
        <taxon>Magnoliopsida</taxon>
        <taxon>eudicotyledons</taxon>
        <taxon>Gunneridae</taxon>
        <taxon>Pentapetalae</taxon>
        <taxon>asterids</taxon>
        <taxon>lamiids</taxon>
        <taxon>Boraginales</taxon>
        <taxon>Boraginaceae</taxon>
        <taxon>Boraginoideae</taxon>
        <taxon>Lithospermeae</taxon>
        <taxon>Lithospermum</taxon>
    </lineage>
</organism>
<accession>A0AAV3R6T4</accession>
<dbReference type="EMBL" id="BAABME010024686">
    <property type="protein sequence ID" value="GAA0170687.1"/>
    <property type="molecule type" value="Genomic_DNA"/>
</dbReference>